<protein>
    <recommendedName>
        <fullName evidence="1">RNase H type-1 domain-containing protein</fullName>
    </recommendedName>
</protein>
<dbReference type="InterPro" id="IPR002156">
    <property type="entry name" value="RNaseH_domain"/>
</dbReference>
<keyword evidence="3" id="KW-1185">Reference proteome</keyword>
<evidence type="ECO:0000259" key="1">
    <source>
        <dbReference type="Pfam" id="PF13456"/>
    </source>
</evidence>
<dbReference type="Pfam" id="PF13456">
    <property type="entry name" value="RVT_3"/>
    <property type="match status" value="1"/>
</dbReference>
<dbReference type="InterPro" id="IPR012337">
    <property type="entry name" value="RNaseH-like_sf"/>
</dbReference>
<dbReference type="EnsemblPlants" id="evm.model.07.1746">
    <property type="protein sequence ID" value="cds.evm.model.07.1746"/>
    <property type="gene ID" value="evm.TU.07.1746"/>
</dbReference>
<sequence length="96" mass="10482">MPMKGNFLSHEMEAKALFFGLNMALQHQLPINYVETDALLVSNALRAPFNSISSFSDLIVDVLSFLSFFPNVCVSRVKRDANMAAHSLAKHALGGG</sequence>
<dbReference type="PANTHER" id="PTHR47723:SF19">
    <property type="entry name" value="POLYNUCLEOTIDYL TRANSFERASE, RIBONUCLEASE H-LIKE SUPERFAMILY PROTEIN"/>
    <property type="match status" value="1"/>
</dbReference>
<dbReference type="Proteomes" id="UP000596661">
    <property type="component" value="Chromosome 7"/>
</dbReference>
<organism evidence="2 3">
    <name type="scientific">Cannabis sativa</name>
    <name type="common">Hemp</name>
    <name type="synonym">Marijuana</name>
    <dbReference type="NCBI Taxonomy" id="3483"/>
    <lineage>
        <taxon>Eukaryota</taxon>
        <taxon>Viridiplantae</taxon>
        <taxon>Streptophyta</taxon>
        <taxon>Embryophyta</taxon>
        <taxon>Tracheophyta</taxon>
        <taxon>Spermatophyta</taxon>
        <taxon>Magnoliopsida</taxon>
        <taxon>eudicotyledons</taxon>
        <taxon>Gunneridae</taxon>
        <taxon>Pentapetalae</taxon>
        <taxon>rosids</taxon>
        <taxon>fabids</taxon>
        <taxon>Rosales</taxon>
        <taxon>Cannabaceae</taxon>
        <taxon>Cannabis</taxon>
    </lineage>
</organism>
<dbReference type="Gene3D" id="3.30.420.10">
    <property type="entry name" value="Ribonuclease H-like superfamily/Ribonuclease H"/>
    <property type="match status" value="1"/>
</dbReference>
<dbReference type="AlphaFoldDB" id="A0A803Q3R8"/>
<evidence type="ECO:0000313" key="2">
    <source>
        <dbReference type="EnsemblPlants" id="cds.evm.model.07.1746"/>
    </source>
</evidence>
<dbReference type="InterPro" id="IPR036397">
    <property type="entry name" value="RNaseH_sf"/>
</dbReference>
<name>A0A803Q3R8_CANSA</name>
<dbReference type="GO" id="GO:0003676">
    <property type="term" value="F:nucleic acid binding"/>
    <property type="evidence" value="ECO:0007669"/>
    <property type="project" value="InterPro"/>
</dbReference>
<proteinExistence type="predicted"/>
<dbReference type="InterPro" id="IPR053151">
    <property type="entry name" value="RNase_H-like"/>
</dbReference>
<evidence type="ECO:0000313" key="3">
    <source>
        <dbReference type="Proteomes" id="UP000596661"/>
    </source>
</evidence>
<dbReference type="GO" id="GO:0004523">
    <property type="term" value="F:RNA-DNA hybrid ribonuclease activity"/>
    <property type="evidence" value="ECO:0007669"/>
    <property type="project" value="InterPro"/>
</dbReference>
<reference evidence="2" key="1">
    <citation type="submission" date="2018-11" db="EMBL/GenBank/DDBJ databases">
        <authorList>
            <person name="Grassa J C."/>
        </authorList>
    </citation>
    <scope>NUCLEOTIDE SEQUENCE [LARGE SCALE GENOMIC DNA]</scope>
</reference>
<dbReference type="InterPro" id="IPR044730">
    <property type="entry name" value="RNase_H-like_dom_plant"/>
</dbReference>
<feature type="domain" description="RNase H type-1" evidence="1">
    <location>
        <begin position="4"/>
        <end position="92"/>
    </location>
</feature>
<dbReference type="PANTHER" id="PTHR47723">
    <property type="entry name" value="OS05G0353850 PROTEIN"/>
    <property type="match status" value="1"/>
</dbReference>
<dbReference type="EMBL" id="UZAU01000675">
    <property type="status" value="NOT_ANNOTATED_CDS"/>
    <property type="molecule type" value="Genomic_DNA"/>
</dbReference>
<dbReference type="Gramene" id="evm.model.07.1746">
    <property type="protein sequence ID" value="cds.evm.model.07.1746"/>
    <property type="gene ID" value="evm.TU.07.1746"/>
</dbReference>
<reference evidence="2" key="2">
    <citation type="submission" date="2021-03" db="UniProtKB">
        <authorList>
            <consortium name="EnsemblPlants"/>
        </authorList>
    </citation>
    <scope>IDENTIFICATION</scope>
</reference>
<dbReference type="SUPFAM" id="SSF53098">
    <property type="entry name" value="Ribonuclease H-like"/>
    <property type="match status" value="1"/>
</dbReference>
<accession>A0A803Q3R8</accession>
<dbReference type="CDD" id="cd06222">
    <property type="entry name" value="RNase_H_like"/>
    <property type="match status" value="1"/>
</dbReference>